<feature type="region of interest" description="Disordered" evidence="5">
    <location>
        <begin position="282"/>
        <end position="345"/>
    </location>
</feature>
<dbReference type="InterPro" id="IPR003245">
    <property type="entry name" value="Phytocyanin_dom"/>
</dbReference>
<evidence type="ECO:0000256" key="1">
    <source>
        <dbReference type="ARBA" id="ARBA00022723"/>
    </source>
</evidence>
<evidence type="ECO:0000313" key="9">
    <source>
        <dbReference type="EMBL" id="PKI79588.1"/>
    </source>
</evidence>
<dbReference type="STRING" id="22663.A0A218W081"/>
<dbReference type="PANTHER" id="PTHR33021:SF496">
    <property type="entry name" value="OS08G0482700 PROTEIN"/>
    <property type="match status" value="1"/>
</dbReference>
<dbReference type="AlphaFoldDB" id="A0A218W081"/>
<dbReference type="SUPFAM" id="SSF49503">
    <property type="entry name" value="Cupredoxins"/>
    <property type="match status" value="2"/>
</dbReference>
<evidence type="ECO:0000259" key="7">
    <source>
        <dbReference type="PROSITE" id="PS51485"/>
    </source>
</evidence>
<accession>A0A218W081</accession>
<proteinExistence type="predicted"/>
<keyword evidence="4" id="KW-0325">Glycoprotein</keyword>
<feature type="chain" id="PRO_5014071570" description="Phytocyanin domain-containing protein" evidence="6">
    <location>
        <begin position="24"/>
        <end position="364"/>
    </location>
</feature>
<dbReference type="PROSITE" id="PS51485">
    <property type="entry name" value="PHYTOCYANIN"/>
    <property type="match status" value="2"/>
</dbReference>
<reference evidence="8" key="2">
    <citation type="submission" date="2017-06" db="EMBL/GenBank/DDBJ databases">
        <title>The pomegranate genome and the genomics of punicalagin biosynthesis.</title>
        <authorList>
            <person name="Xu C."/>
        </authorList>
    </citation>
    <scope>NUCLEOTIDE SEQUENCE [LARGE SCALE GENOMIC DNA]</scope>
    <source>
        <tissue evidence="8">Fresh leaf</tissue>
    </source>
</reference>
<keyword evidence="3" id="KW-1015">Disulfide bond</keyword>
<feature type="compositionally biased region" description="Low complexity" evidence="5">
    <location>
        <begin position="330"/>
        <end position="345"/>
    </location>
</feature>
<feature type="region of interest" description="Disordered" evidence="5">
    <location>
        <begin position="130"/>
        <end position="180"/>
    </location>
</feature>
<dbReference type="GeneID" id="116201344"/>
<keyword evidence="1" id="KW-0479">Metal-binding</keyword>
<dbReference type="GO" id="GO:0046872">
    <property type="term" value="F:metal ion binding"/>
    <property type="evidence" value="ECO:0007669"/>
    <property type="project" value="UniProtKB-KW"/>
</dbReference>
<comment type="caution">
    <text evidence="8">The sequence shown here is derived from an EMBL/GenBank/DDBJ whole genome shotgun (WGS) entry which is preliminary data.</text>
</comment>
<keyword evidence="6" id="KW-0732">Signal</keyword>
<evidence type="ECO:0000256" key="2">
    <source>
        <dbReference type="ARBA" id="ARBA00023008"/>
    </source>
</evidence>
<name>A0A218W081_PUNGR</name>
<dbReference type="InterPro" id="IPR039391">
    <property type="entry name" value="Phytocyanin-like"/>
</dbReference>
<dbReference type="EMBL" id="PGOL01000001">
    <property type="protein sequence ID" value="PKI79588.1"/>
    <property type="molecule type" value="Genomic_DNA"/>
</dbReference>
<dbReference type="PRINTS" id="PR01217">
    <property type="entry name" value="PRICHEXTENSN"/>
</dbReference>
<evidence type="ECO:0000256" key="4">
    <source>
        <dbReference type="ARBA" id="ARBA00023180"/>
    </source>
</evidence>
<feature type="compositionally biased region" description="Pro residues" evidence="5">
    <location>
        <begin position="133"/>
        <end position="163"/>
    </location>
</feature>
<dbReference type="GO" id="GO:0005886">
    <property type="term" value="C:plasma membrane"/>
    <property type="evidence" value="ECO:0007669"/>
    <property type="project" value="TreeGrafter"/>
</dbReference>
<evidence type="ECO:0000256" key="5">
    <source>
        <dbReference type="SAM" id="MobiDB-lite"/>
    </source>
</evidence>
<dbReference type="CDD" id="cd13920">
    <property type="entry name" value="Stellacyanin"/>
    <property type="match status" value="1"/>
</dbReference>
<keyword evidence="11" id="KW-1185">Reference proteome</keyword>
<feature type="domain" description="Phytocyanin" evidence="7">
    <location>
        <begin position="25"/>
        <end position="128"/>
    </location>
</feature>
<feature type="signal peptide" evidence="6">
    <location>
        <begin position="1"/>
        <end position="23"/>
    </location>
</feature>
<protein>
    <recommendedName>
        <fullName evidence="7">Phytocyanin domain-containing protein</fullName>
    </recommendedName>
</protein>
<feature type="compositionally biased region" description="Pro residues" evidence="5">
    <location>
        <begin position="315"/>
        <end position="329"/>
    </location>
</feature>
<reference evidence="9 11" key="3">
    <citation type="submission" date="2017-11" db="EMBL/GenBank/DDBJ databases">
        <title>De-novo sequencing of pomegranate (Punica granatum L.) genome.</title>
        <authorList>
            <person name="Akparov Z."/>
            <person name="Amiraslanov A."/>
            <person name="Hajiyeva S."/>
            <person name="Abbasov M."/>
            <person name="Kaur K."/>
            <person name="Hamwieh A."/>
            <person name="Solovyev V."/>
            <person name="Salamov A."/>
            <person name="Braich B."/>
            <person name="Kosarev P."/>
            <person name="Mahmoud A."/>
            <person name="Hajiyev E."/>
            <person name="Babayeva S."/>
            <person name="Izzatullayeva V."/>
            <person name="Mammadov A."/>
            <person name="Mammadov A."/>
            <person name="Sharifova S."/>
            <person name="Ojaghi J."/>
            <person name="Eynullazada K."/>
            <person name="Bayramov B."/>
            <person name="Abdulazimova A."/>
            <person name="Shahmuradov I."/>
        </authorList>
    </citation>
    <scope>NUCLEOTIDE SEQUENCE [LARGE SCALE GENOMIC DNA]</scope>
    <source>
        <strain evidence="9">AG2017</strain>
        <strain evidence="11">cv. AG2017</strain>
        <tissue evidence="9">Leaf</tissue>
    </source>
</reference>
<evidence type="ECO:0000313" key="11">
    <source>
        <dbReference type="Proteomes" id="UP000233551"/>
    </source>
</evidence>
<keyword evidence="2" id="KW-0186">Copper</keyword>
<evidence type="ECO:0000256" key="6">
    <source>
        <dbReference type="SAM" id="SignalP"/>
    </source>
</evidence>
<evidence type="ECO:0000313" key="8">
    <source>
        <dbReference type="EMBL" id="OWM65929.1"/>
    </source>
</evidence>
<dbReference type="Pfam" id="PF02298">
    <property type="entry name" value="Cu_bind_like"/>
    <property type="match status" value="2"/>
</dbReference>
<dbReference type="Proteomes" id="UP000233551">
    <property type="component" value="Unassembled WGS sequence"/>
</dbReference>
<evidence type="ECO:0000256" key="3">
    <source>
        <dbReference type="ARBA" id="ARBA00023157"/>
    </source>
</evidence>
<reference evidence="10" key="1">
    <citation type="journal article" date="2017" name="Plant J.">
        <title>The pomegranate (Punica granatum L.) genome and the genomics of punicalagin biosynthesis.</title>
        <authorList>
            <person name="Qin G."/>
            <person name="Xu C."/>
            <person name="Ming R."/>
            <person name="Tang H."/>
            <person name="Guyot R."/>
            <person name="Kramer E.M."/>
            <person name="Hu Y."/>
            <person name="Yi X."/>
            <person name="Qi Y."/>
            <person name="Xu X."/>
            <person name="Gao Z."/>
            <person name="Pan H."/>
            <person name="Jian J."/>
            <person name="Tian Y."/>
            <person name="Yue Z."/>
            <person name="Xu Y."/>
        </authorList>
    </citation>
    <scope>NUCLEOTIDE SEQUENCE [LARGE SCALE GENOMIC DNA]</scope>
    <source>
        <strain evidence="10">cv. Dabenzi</strain>
    </source>
</reference>
<dbReference type="PANTHER" id="PTHR33021">
    <property type="entry name" value="BLUE COPPER PROTEIN"/>
    <property type="match status" value="1"/>
</dbReference>
<feature type="compositionally biased region" description="Low complexity" evidence="5">
    <location>
        <begin position="282"/>
        <end position="314"/>
    </location>
</feature>
<dbReference type="Proteomes" id="UP000197138">
    <property type="component" value="Unassembled WGS sequence"/>
</dbReference>
<feature type="domain" description="Phytocyanin" evidence="7">
    <location>
        <begin position="180"/>
        <end position="283"/>
    </location>
</feature>
<organism evidence="8 10">
    <name type="scientific">Punica granatum</name>
    <name type="common">Pomegranate</name>
    <dbReference type="NCBI Taxonomy" id="22663"/>
    <lineage>
        <taxon>Eukaryota</taxon>
        <taxon>Viridiplantae</taxon>
        <taxon>Streptophyta</taxon>
        <taxon>Embryophyta</taxon>
        <taxon>Tracheophyta</taxon>
        <taxon>Spermatophyta</taxon>
        <taxon>Magnoliopsida</taxon>
        <taxon>eudicotyledons</taxon>
        <taxon>Gunneridae</taxon>
        <taxon>Pentapetalae</taxon>
        <taxon>rosids</taxon>
        <taxon>malvids</taxon>
        <taxon>Myrtales</taxon>
        <taxon>Lythraceae</taxon>
        <taxon>Punica</taxon>
    </lineage>
</organism>
<sequence length="364" mass="36664">MAKSIKNIALLALFAAAIIGSSAQTTYEVLDSLGWTIPPGGSVAYTAWAANKSFSVGDTLVFNYTTGQHDVAKVTKEAYDNCNATNPMSLETNGPTNMRLDSAGEHYFICTFSSHCNIGQKLAVNVTAGPGSAPAPAPGTPATPPPASAPAPATPSTPPPAAAPAPGTAAPTPAPSRAPLTYTVGDGLGWNVPPGGAAAYQTWASNKTFMVGDVLVFNFVNGTHNVAEVTKAAYDSCNTSSTISLLTNSPVRVTLNTAGEHYFTCTFPRHCTLGQQLTITVSGSSTGAPSPSPTTGASPPPSSTGGAPSPSTTTTPPPTPTTTPTPTTPSPTSSDIPPSGSSATSLRVTGLSATVLSVALALLY</sequence>
<evidence type="ECO:0000313" key="10">
    <source>
        <dbReference type="Proteomes" id="UP000197138"/>
    </source>
</evidence>
<dbReference type="FunFam" id="2.60.40.420:FF:000034">
    <property type="entry name" value="Cupredoxin superfamily protein"/>
    <property type="match status" value="1"/>
</dbReference>
<dbReference type="GO" id="GO:0009055">
    <property type="term" value="F:electron transfer activity"/>
    <property type="evidence" value="ECO:0007669"/>
    <property type="project" value="InterPro"/>
</dbReference>
<dbReference type="FunFam" id="2.60.40.420:FF:000003">
    <property type="entry name" value="Blue copper"/>
    <property type="match status" value="1"/>
</dbReference>
<gene>
    <name evidence="8" type="ORF">CDL15_Pgr015354</name>
    <name evidence="9" type="ORF">CRG98_000063</name>
</gene>
<dbReference type="OrthoDB" id="5421909at2759"/>
<dbReference type="Gene3D" id="2.60.40.420">
    <property type="entry name" value="Cupredoxins - blue copper proteins"/>
    <property type="match status" value="2"/>
</dbReference>
<feature type="compositionally biased region" description="Low complexity" evidence="5">
    <location>
        <begin position="164"/>
        <end position="179"/>
    </location>
</feature>
<dbReference type="InterPro" id="IPR008972">
    <property type="entry name" value="Cupredoxin"/>
</dbReference>
<dbReference type="EMBL" id="MTKT01005556">
    <property type="protein sequence ID" value="OWM65929.1"/>
    <property type="molecule type" value="Genomic_DNA"/>
</dbReference>